<gene>
    <name evidence="1" type="ORF">PHJA_002937400</name>
</gene>
<dbReference type="EMBL" id="BMAC01002224">
    <property type="protein sequence ID" value="GFQ07934.1"/>
    <property type="molecule type" value="Genomic_DNA"/>
</dbReference>
<name>A0A830DK73_9LAMI</name>
<accession>A0A830DK73</accession>
<dbReference type="OrthoDB" id="912829at2759"/>
<evidence type="ECO:0000313" key="1">
    <source>
        <dbReference type="EMBL" id="GFQ07934.1"/>
    </source>
</evidence>
<organism evidence="1 2">
    <name type="scientific">Phtheirospermum japonicum</name>
    <dbReference type="NCBI Taxonomy" id="374723"/>
    <lineage>
        <taxon>Eukaryota</taxon>
        <taxon>Viridiplantae</taxon>
        <taxon>Streptophyta</taxon>
        <taxon>Embryophyta</taxon>
        <taxon>Tracheophyta</taxon>
        <taxon>Spermatophyta</taxon>
        <taxon>Magnoliopsida</taxon>
        <taxon>eudicotyledons</taxon>
        <taxon>Gunneridae</taxon>
        <taxon>Pentapetalae</taxon>
        <taxon>asterids</taxon>
        <taxon>lamiids</taxon>
        <taxon>Lamiales</taxon>
        <taxon>Orobanchaceae</taxon>
        <taxon>Orobanchaceae incertae sedis</taxon>
        <taxon>Phtheirospermum</taxon>
    </lineage>
</organism>
<dbReference type="AlphaFoldDB" id="A0A830DK73"/>
<sequence length="94" mass="10939">MNNAHLSPYPWMMRALETEISRIKMLVFYLNITKMTDYRKKGTLRYSDNRLRRGKMSRFSKTAVIGASLECPIPVLVNSDQKNIIKHAICVLIH</sequence>
<keyword evidence="2" id="KW-1185">Reference proteome</keyword>
<proteinExistence type="predicted"/>
<protein>
    <submittedName>
        <fullName evidence="1">Protein trichome birefringence-like 4</fullName>
    </submittedName>
</protein>
<comment type="caution">
    <text evidence="1">The sequence shown here is derived from an EMBL/GenBank/DDBJ whole genome shotgun (WGS) entry which is preliminary data.</text>
</comment>
<dbReference type="Proteomes" id="UP000653305">
    <property type="component" value="Unassembled WGS sequence"/>
</dbReference>
<reference evidence="1" key="1">
    <citation type="submission" date="2020-07" db="EMBL/GenBank/DDBJ databases">
        <title>Ethylene signaling mediates host invasion by parasitic plants.</title>
        <authorList>
            <person name="Yoshida S."/>
        </authorList>
    </citation>
    <scope>NUCLEOTIDE SEQUENCE</scope>
    <source>
        <strain evidence="1">Okayama</strain>
    </source>
</reference>
<evidence type="ECO:0000313" key="2">
    <source>
        <dbReference type="Proteomes" id="UP000653305"/>
    </source>
</evidence>